<evidence type="ECO:0000256" key="3">
    <source>
        <dbReference type="ARBA" id="ARBA00022448"/>
    </source>
</evidence>
<reference evidence="8" key="1">
    <citation type="submission" date="2021-12" db="EMBL/GenBank/DDBJ databases">
        <authorList>
            <person name="Cha I.-T."/>
            <person name="Lee K.-E."/>
            <person name="Park S.-J."/>
        </authorList>
    </citation>
    <scope>NUCLEOTIDE SEQUENCE</scope>
    <source>
        <strain evidence="8">YSM-43</strain>
    </source>
</reference>
<dbReference type="PANTHER" id="PTHR30026">
    <property type="entry name" value="OUTER MEMBRANE PROTEIN TOLC"/>
    <property type="match status" value="1"/>
</dbReference>
<evidence type="ECO:0000256" key="2">
    <source>
        <dbReference type="ARBA" id="ARBA00007613"/>
    </source>
</evidence>
<dbReference type="SUPFAM" id="SSF56954">
    <property type="entry name" value="Outer membrane efflux proteins (OEP)"/>
    <property type="match status" value="1"/>
</dbReference>
<dbReference type="PANTHER" id="PTHR30026:SF20">
    <property type="entry name" value="OUTER MEMBRANE PROTEIN TOLC"/>
    <property type="match status" value="1"/>
</dbReference>
<dbReference type="Pfam" id="PF02321">
    <property type="entry name" value="OEP"/>
    <property type="match status" value="2"/>
</dbReference>
<evidence type="ECO:0000256" key="1">
    <source>
        <dbReference type="ARBA" id="ARBA00004442"/>
    </source>
</evidence>
<reference evidence="8" key="2">
    <citation type="submission" date="2022-04" db="EMBL/GenBank/DDBJ databases">
        <title>Complete Genome Sequence of Flavobacterium sediminilitoris YSM-43, Isolated from a Tidal Sediment.</title>
        <authorList>
            <person name="Lee P.A."/>
        </authorList>
    </citation>
    <scope>NUCLEOTIDE SEQUENCE</scope>
    <source>
        <strain evidence="8">YSM-43</strain>
    </source>
</reference>
<name>A0ABY4HSX9_9FLAO</name>
<evidence type="ECO:0000256" key="4">
    <source>
        <dbReference type="ARBA" id="ARBA00022452"/>
    </source>
</evidence>
<evidence type="ECO:0000313" key="8">
    <source>
        <dbReference type="EMBL" id="UOX35417.1"/>
    </source>
</evidence>
<proteinExistence type="inferred from homology"/>
<accession>A0ABY4HSX9</accession>
<evidence type="ECO:0000256" key="7">
    <source>
        <dbReference type="ARBA" id="ARBA00023237"/>
    </source>
</evidence>
<gene>
    <name evidence="8" type="ORF">LXD69_07825</name>
</gene>
<keyword evidence="7" id="KW-0998">Cell outer membrane</keyword>
<keyword evidence="9" id="KW-1185">Reference proteome</keyword>
<dbReference type="RefSeq" id="WP_045969437.1">
    <property type="nucleotide sequence ID" value="NZ_CP090145.1"/>
</dbReference>
<keyword evidence="6" id="KW-0472">Membrane</keyword>
<comment type="similarity">
    <text evidence="2">Belongs to the outer membrane factor (OMF) (TC 1.B.17) family.</text>
</comment>
<dbReference type="EMBL" id="CP090145">
    <property type="protein sequence ID" value="UOX35417.1"/>
    <property type="molecule type" value="Genomic_DNA"/>
</dbReference>
<comment type="subcellular location">
    <subcellularLocation>
        <location evidence="1">Cell outer membrane</location>
    </subcellularLocation>
</comment>
<dbReference type="InterPro" id="IPR051906">
    <property type="entry name" value="TolC-like"/>
</dbReference>
<evidence type="ECO:0000256" key="6">
    <source>
        <dbReference type="ARBA" id="ARBA00023136"/>
    </source>
</evidence>
<keyword evidence="3" id="KW-0813">Transport</keyword>
<dbReference type="InterPro" id="IPR003423">
    <property type="entry name" value="OMP_efflux"/>
</dbReference>
<keyword evidence="5" id="KW-0812">Transmembrane</keyword>
<organism evidence="8 9">
    <name type="scientific">Flavobacterium sediminilitoris</name>
    <dbReference type="NCBI Taxonomy" id="2024526"/>
    <lineage>
        <taxon>Bacteria</taxon>
        <taxon>Pseudomonadati</taxon>
        <taxon>Bacteroidota</taxon>
        <taxon>Flavobacteriia</taxon>
        <taxon>Flavobacteriales</taxon>
        <taxon>Flavobacteriaceae</taxon>
        <taxon>Flavobacterium</taxon>
    </lineage>
</organism>
<evidence type="ECO:0000256" key="5">
    <source>
        <dbReference type="ARBA" id="ARBA00022692"/>
    </source>
</evidence>
<dbReference type="Proteomes" id="UP000830454">
    <property type="component" value="Chromosome"/>
</dbReference>
<evidence type="ECO:0000313" key="9">
    <source>
        <dbReference type="Proteomes" id="UP000830454"/>
    </source>
</evidence>
<keyword evidence="4" id="KW-1134">Transmembrane beta strand</keyword>
<sequence length="439" mass="49487">MITKRILVFLLFVGINIFAQEKKWTLQECVDYAVKNNISVKQSELDLKTSDIEKMEAIGSFLPTLGANANYSVNTGANINPATNQFENTTFKSLSASANSSITLFNGLANWKTLQRTKLNKIANTYKLDKMKDDIALSVANAYLQILFNKEQLKVQKNQNLITKENIKRTQELIEVGSVPAGDIYELQATDATQEQQIISTENALLISKISLCQTLLLENYATFDISDEVIEVPITNLADESQETILAKAKESVYDIKIAQSNVDIAKKDLSIARSGYLPTLNGFVGYNTRWSESTPFSFTDQLSLFDGTSIGLQLSVPILSGFSTRGRVQRSKVNKERTEIQLKQAELDLERNVYQAYNDVINAKKSFEAAQKTLEARKLAYDFAKERFEVGLMNSFDFSQSSITLENAQSEVLRTKYDYIFRTKILEFYFGIPLIQK</sequence>
<dbReference type="Gene3D" id="1.20.1600.10">
    <property type="entry name" value="Outer membrane efflux proteins (OEP)"/>
    <property type="match status" value="1"/>
</dbReference>
<protein>
    <submittedName>
        <fullName evidence="8">TolC family protein</fullName>
    </submittedName>
</protein>